<dbReference type="Proteomes" id="UP000655225">
    <property type="component" value="Unassembled WGS sequence"/>
</dbReference>
<proteinExistence type="predicted"/>
<gene>
    <name evidence="2" type="ORF">HHK36_021823</name>
</gene>
<name>A0A834YQE3_TETSI</name>
<evidence type="ECO:0000313" key="3">
    <source>
        <dbReference type="Proteomes" id="UP000655225"/>
    </source>
</evidence>
<accession>A0A834YQE3</accession>
<sequence length="182" mass="20090">MFLDLILNFGDGLLHEFLVMHRSVAEMTQLIDMFSSIYAKGLNIFAEDQVENTGCATSRDAKGTGIREGTALSDVSHQIVNEDQMSVRNSENTEDVRMRNWNLKLGRTWMTVLAIKSLDKDEDGLPNNSYEKYEIWAHQSDLAVGASLLRAKEDGAATVDESGECTPDESNNSSINGIAVIS</sequence>
<keyword evidence="3" id="KW-1185">Reference proteome</keyword>
<comment type="caution">
    <text evidence="2">The sequence shown here is derived from an EMBL/GenBank/DDBJ whole genome shotgun (WGS) entry which is preliminary data.</text>
</comment>
<reference evidence="2 3" key="1">
    <citation type="submission" date="2020-04" db="EMBL/GenBank/DDBJ databases">
        <title>Plant Genome Project.</title>
        <authorList>
            <person name="Zhang R.-G."/>
        </authorList>
    </citation>
    <scope>NUCLEOTIDE SEQUENCE [LARGE SCALE GENOMIC DNA]</scope>
    <source>
        <strain evidence="2">YNK0</strain>
        <tissue evidence="2">Leaf</tissue>
    </source>
</reference>
<protein>
    <submittedName>
        <fullName evidence="2">Uncharacterized protein</fullName>
    </submittedName>
</protein>
<dbReference type="AlphaFoldDB" id="A0A834YQE3"/>
<organism evidence="2 3">
    <name type="scientific">Tetracentron sinense</name>
    <name type="common">Spur-leaf</name>
    <dbReference type="NCBI Taxonomy" id="13715"/>
    <lineage>
        <taxon>Eukaryota</taxon>
        <taxon>Viridiplantae</taxon>
        <taxon>Streptophyta</taxon>
        <taxon>Embryophyta</taxon>
        <taxon>Tracheophyta</taxon>
        <taxon>Spermatophyta</taxon>
        <taxon>Magnoliopsida</taxon>
        <taxon>Trochodendrales</taxon>
        <taxon>Trochodendraceae</taxon>
        <taxon>Tetracentron</taxon>
    </lineage>
</organism>
<evidence type="ECO:0000256" key="1">
    <source>
        <dbReference type="SAM" id="MobiDB-lite"/>
    </source>
</evidence>
<evidence type="ECO:0000313" key="2">
    <source>
        <dbReference type="EMBL" id="KAF8393579.1"/>
    </source>
</evidence>
<dbReference type="EMBL" id="JABCRI010000015">
    <property type="protein sequence ID" value="KAF8393579.1"/>
    <property type="molecule type" value="Genomic_DNA"/>
</dbReference>
<feature type="region of interest" description="Disordered" evidence="1">
    <location>
        <begin position="158"/>
        <end position="182"/>
    </location>
</feature>